<proteinExistence type="inferred from homology"/>
<protein>
    <submittedName>
        <fullName evidence="8">Geranylgeranyl diphosphate synthase type I</fullName>
        <ecNumber evidence="8">2.5.1.1</ecNumber>
        <ecNumber evidence="8">2.5.1.10</ecNumber>
        <ecNumber evidence="8">2.5.1.29</ecNumber>
    </submittedName>
</protein>
<dbReference type="EC" id="2.5.1.29" evidence="8"/>
<dbReference type="Pfam" id="PF00348">
    <property type="entry name" value="polyprenyl_synt"/>
    <property type="match status" value="1"/>
</dbReference>
<evidence type="ECO:0000313" key="9">
    <source>
        <dbReference type="Proteomes" id="UP000598217"/>
    </source>
</evidence>
<sequence length="378" mass="39952">MPSAEEVVITETGREAPAVPGRAPAGDVDGVRAAVGGVLHEHLGARVREVDLLDPGCGRELAERIVSFTLGGKRLRSVLLWWGWLAGGGAARGGPARAALSAGAAIEMLQTFALVHDDVMDAAPTRRGEPSVHAAHAAEHRTRRYRGESARYGDSMAVLTGDLALAWADDLLYGALADLATRARAYRVWSDMRTEVMVGQFLDLRSQARAERSVRTALRTDRLKTASYTVERPLQLGAVMAGAPAATEEALRGYGCDVGVAFQLRDDLLDLYGDPARTGKEPGEDLREGKNTMLLAAGIELARECGDLAALVLLEGVGAGPVDPAEAAAALDRVGARALVRGRCRALARRGTARLADLDLAPALREGLVGFAETAARI</sequence>
<evidence type="ECO:0000256" key="4">
    <source>
        <dbReference type="ARBA" id="ARBA00022723"/>
    </source>
</evidence>
<evidence type="ECO:0000256" key="6">
    <source>
        <dbReference type="RuleBase" id="RU004466"/>
    </source>
</evidence>
<dbReference type="InterPro" id="IPR008949">
    <property type="entry name" value="Isoprenoid_synthase_dom_sf"/>
</dbReference>
<evidence type="ECO:0000256" key="1">
    <source>
        <dbReference type="ARBA" id="ARBA00001946"/>
    </source>
</evidence>
<comment type="cofactor">
    <cofactor evidence="1">
        <name>Mg(2+)</name>
        <dbReference type="ChEBI" id="CHEBI:18420"/>
    </cofactor>
</comment>
<comment type="caution">
    <text evidence="8">The sequence shown here is derived from an EMBL/GenBank/DDBJ whole genome shotgun (WGS) entry which is preliminary data.</text>
</comment>
<comment type="similarity">
    <text evidence="2 6">Belongs to the FPP/GGPP synthase family.</text>
</comment>
<evidence type="ECO:0000256" key="5">
    <source>
        <dbReference type="ARBA" id="ARBA00022842"/>
    </source>
</evidence>
<evidence type="ECO:0000256" key="3">
    <source>
        <dbReference type="ARBA" id="ARBA00022679"/>
    </source>
</evidence>
<dbReference type="PROSITE" id="PS00444">
    <property type="entry name" value="POLYPRENYL_SYNTHASE_2"/>
    <property type="match status" value="1"/>
</dbReference>
<dbReference type="Gene3D" id="1.10.600.10">
    <property type="entry name" value="Farnesyl Diphosphate Synthase"/>
    <property type="match status" value="1"/>
</dbReference>
<dbReference type="EC" id="2.5.1.10" evidence="8"/>
<dbReference type="GO" id="GO:0004311">
    <property type="term" value="F:geranylgeranyl diphosphate synthase activity"/>
    <property type="evidence" value="ECO:0007669"/>
    <property type="project" value="UniProtKB-EC"/>
</dbReference>
<dbReference type="GO" id="GO:0004337">
    <property type="term" value="F:(2E,6E)-farnesyl diphosphate synthase activity"/>
    <property type="evidence" value="ECO:0007669"/>
    <property type="project" value="UniProtKB-EC"/>
</dbReference>
<evidence type="ECO:0000256" key="7">
    <source>
        <dbReference type="SAM" id="MobiDB-lite"/>
    </source>
</evidence>
<keyword evidence="3 6" id="KW-0808">Transferase</keyword>
<dbReference type="CDD" id="cd00685">
    <property type="entry name" value="Trans_IPPS_HT"/>
    <property type="match status" value="1"/>
</dbReference>
<dbReference type="PANTHER" id="PTHR12001">
    <property type="entry name" value="GERANYLGERANYL PYROPHOSPHATE SYNTHASE"/>
    <property type="match status" value="1"/>
</dbReference>
<dbReference type="PANTHER" id="PTHR12001:SF85">
    <property type="entry name" value="SHORT CHAIN ISOPRENYL DIPHOSPHATE SYNTHASE"/>
    <property type="match status" value="1"/>
</dbReference>
<dbReference type="PROSITE" id="PS00723">
    <property type="entry name" value="POLYPRENYL_SYNTHASE_1"/>
    <property type="match status" value="1"/>
</dbReference>
<name>A0ABR9HCN2_9ACTN</name>
<reference evidence="8 9" key="1">
    <citation type="submission" date="2020-10" db="EMBL/GenBank/DDBJ databases">
        <title>Sequencing the genomes of 1000 actinobacteria strains.</title>
        <authorList>
            <person name="Klenk H.-P."/>
        </authorList>
    </citation>
    <scope>NUCLEOTIDE SEQUENCE [LARGE SCALE GENOMIC DNA]</scope>
    <source>
        <strain evidence="8 9">DSM 45157</strain>
    </source>
</reference>
<dbReference type="EMBL" id="JADBDY010000001">
    <property type="protein sequence ID" value="MBE1456781.1"/>
    <property type="molecule type" value="Genomic_DNA"/>
</dbReference>
<dbReference type="GO" id="GO:0004161">
    <property type="term" value="F:dimethylallyltranstransferase activity"/>
    <property type="evidence" value="ECO:0007669"/>
    <property type="project" value="UniProtKB-EC"/>
</dbReference>
<evidence type="ECO:0000256" key="2">
    <source>
        <dbReference type="ARBA" id="ARBA00006706"/>
    </source>
</evidence>
<gene>
    <name evidence="8" type="ORF">H4W79_000995</name>
</gene>
<dbReference type="SFLD" id="SFLDS00005">
    <property type="entry name" value="Isoprenoid_Synthase_Type_I"/>
    <property type="match status" value="1"/>
</dbReference>
<keyword evidence="5" id="KW-0460">Magnesium</keyword>
<organism evidence="8 9">
    <name type="scientific">Nocardiopsis terrae</name>
    <dbReference type="NCBI Taxonomy" id="372655"/>
    <lineage>
        <taxon>Bacteria</taxon>
        <taxon>Bacillati</taxon>
        <taxon>Actinomycetota</taxon>
        <taxon>Actinomycetes</taxon>
        <taxon>Streptosporangiales</taxon>
        <taxon>Nocardiopsidaceae</taxon>
        <taxon>Nocardiopsis</taxon>
    </lineage>
</organism>
<keyword evidence="4" id="KW-0479">Metal-binding</keyword>
<feature type="region of interest" description="Disordered" evidence="7">
    <location>
        <begin position="1"/>
        <end position="24"/>
    </location>
</feature>
<dbReference type="Proteomes" id="UP000598217">
    <property type="component" value="Unassembled WGS sequence"/>
</dbReference>
<accession>A0ABR9HCN2</accession>
<dbReference type="EC" id="2.5.1.1" evidence="8"/>
<dbReference type="RefSeq" id="WP_191268203.1">
    <property type="nucleotide sequence ID" value="NZ_BMXJ01000002.1"/>
</dbReference>
<dbReference type="SUPFAM" id="SSF48576">
    <property type="entry name" value="Terpenoid synthases"/>
    <property type="match status" value="1"/>
</dbReference>
<dbReference type="InterPro" id="IPR000092">
    <property type="entry name" value="Polyprenyl_synt"/>
</dbReference>
<keyword evidence="9" id="KW-1185">Reference proteome</keyword>
<evidence type="ECO:0000313" key="8">
    <source>
        <dbReference type="EMBL" id="MBE1456781.1"/>
    </source>
</evidence>
<dbReference type="InterPro" id="IPR033749">
    <property type="entry name" value="Polyprenyl_synt_CS"/>
</dbReference>